<keyword evidence="2" id="KW-0808">Transferase</keyword>
<gene>
    <name evidence="2" type="primary">ubiE_1</name>
    <name evidence="2" type="ORF">UZ20_WS6002000103</name>
</gene>
<evidence type="ECO:0000313" key="3">
    <source>
        <dbReference type="Proteomes" id="UP000070449"/>
    </source>
</evidence>
<dbReference type="Gene3D" id="3.40.50.150">
    <property type="entry name" value="Vaccinia Virus protein VP39"/>
    <property type="match status" value="1"/>
</dbReference>
<organism evidence="2 3">
    <name type="scientific">candidate division WS6 bacterium OLB21</name>
    <dbReference type="NCBI Taxonomy" id="1617427"/>
    <lineage>
        <taxon>Bacteria</taxon>
        <taxon>Candidatus Dojkabacteria</taxon>
    </lineage>
</organism>
<dbReference type="CDD" id="cd02440">
    <property type="entry name" value="AdoMet_MTases"/>
    <property type="match status" value="1"/>
</dbReference>
<dbReference type="EC" id="2.1.1.163" evidence="2"/>
<comment type="caution">
    <text evidence="2">The sequence shown here is derived from an EMBL/GenBank/DDBJ whole genome shotgun (WGS) entry which is preliminary data.</text>
</comment>
<dbReference type="GO" id="GO:0032259">
    <property type="term" value="P:methylation"/>
    <property type="evidence" value="ECO:0007669"/>
    <property type="project" value="UniProtKB-KW"/>
</dbReference>
<dbReference type="EMBL" id="JYPD01000010">
    <property type="protein sequence ID" value="KXK10022.1"/>
    <property type="molecule type" value="Genomic_DNA"/>
</dbReference>
<dbReference type="GO" id="GO:0008757">
    <property type="term" value="F:S-adenosylmethionine-dependent methyltransferase activity"/>
    <property type="evidence" value="ECO:0007669"/>
    <property type="project" value="InterPro"/>
</dbReference>
<name>A0A136KKS2_9BACT</name>
<keyword evidence="2" id="KW-0830">Ubiquinone</keyword>
<accession>A0A136KKS2</accession>
<sequence>MIEQRLSDDEYRRIMASAKRINRERSASVVCSLHGFPTPREFVKYIHAYGFENILDLGAGTGRFSTELDQIHRGLQVFNLDLSPEKSNPNKLIVADFTHLPFANDSFDLAMSTYALACYARDKEDVCRGVSEAIRVIRPYGQLMFTLYDGGYFRGARSSHRYADDSLFNLSMYLDLVFYARTPDLKRYNPFRLRDVLPSAAELINFFKTDDRGVYSCTIRKREENE</sequence>
<dbReference type="SUPFAM" id="SSF53335">
    <property type="entry name" value="S-adenosyl-L-methionine-dependent methyltransferases"/>
    <property type="match status" value="1"/>
</dbReference>
<proteinExistence type="predicted"/>
<evidence type="ECO:0000259" key="1">
    <source>
        <dbReference type="Pfam" id="PF08241"/>
    </source>
</evidence>
<keyword evidence="2" id="KW-0489">Methyltransferase</keyword>
<evidence type="ECO:0000313" key="2">
    <source>
        <dbReference type="EMBL" id="KXK10022.1"/>
    </source>
</evidence>
<dbReference type="Pfam" id="PF08241">
    <property type="entry name" value="Methyltransf_11"/>
    <property type="match status" value="1"/>
</dbReference>
<dbReference type="PANTHER" id="PTHR43591">
    <property type="entry name" value="METHYLTRANSFERASE"/>
    <property type="match status" value="1"/>
</dbReference>
<reference evidence="2 3" key="1">
    <citation type="submission" date="2015-02" db="EMBL/GenBank/DDBJ databases">
        <title>Improved understanding of the partial-nitritation anammox process through 23 genomes representing the majority of the microbial community.</title>
        <authorList>
            <person name="Speth D.R."/>
            <person name="In T Zandt M."/>
            <person name="Guerrero Cruz S."/>
            <person name="Jetten M.S."/>
            <person name="Dutilh B.E."/>
        </authorList>
    </citation>
    <scope>NUCLEOTIDE SEQUENCE [LARGE SCALE GENOMIC DNA]</scope>
    <source>
        <strain evidence="2">OLB21</strain>
    </source>
</reference>
<dbReference type="InterPro" id="IPR029063">
    <property type="entry name" value="SAM-dependent_MTases_sf"/>
</dbReference>
<dbReference type="Proteomes" id="UP000070449">
    <property type="component" value="Unassembled WGS sequence"/>
</dbReference>
<dbReference type="GO" id="GO:0043770">
    <property type="term" value="F:demethylmenaquinone methyltransferase activity"/>
    <property type="evidence" value="ECO:0007669"/>
    <property type="project" value="UniProtKB-EC"/>
</dbReference>
<dbReference type="InterPro" id="IPR013216">
    <property type="entry name" value="Methyltransf_11"/>
</dbReference>
<feature type="domain" description="Methyltransferase type 11" evidence="1">
    <location>
        <begin position="55"/>
        <end position="145"/>
    </location>
</feature>
<protein>
    <submittedName>
        <fullName evidence="2">Ubiquinone/menaquinone biosynthesis C-methyltransferase UbiE</fullName>
        <ecNumber evidence="2">2.1.1.163</ecNumber>
    </submittedName>
</protein>
<dbReference type="AlphaFoldDB" id="A0A136KKS2"/>
<dbReference type="STRING" id="1617427.UZ20_WS6002000103"/>